<dbReference type="GO" id="GO:0050660">
    <property type="term" value="F:flavin adenine dinucleotide binding"/>
    <property type="evidence" value="ECO:0007669"/>
    <property type="project" value="InterPro"/>
</dbReference>
<keyword evidence="5 6" id="KW-0560">Oxidoreductase</keyword>
<evidence type="ECO:0000256" key="1">
    <source>
        <dbReference type="ARBA" id="ARBA00001974"/>
    </source>
</evidence>
<evidence type="ECO:0000256" key="6">
    <source>
        <dbReference type="RuleBase" id="RU362125"/>
    </source>
</evidence>
<dbReference type="InterPro" id="IPR037069">
    <property type="entry name" value="AcylCoA_DH/ox_N_sf"/>
</dbReference>
<proteinExistence type="inferred from homology"/>
<dbReference type="eggNOG" id="COG1960">
    <property type="taxonomic scope" value="Bacteria"/>
</dbReference>
<evidence type="ECO:0000256" key="4">
    <source>
        <dbReference type="ARBA" id="ARBA00022827"/>
    </source>
</evidence>
<dbReference type="AlphaFoldDB" id="C6XQY1"/>
<evidence type="ECO:0000256" key="3">
    <source>
        <dbReference type="ARBA" id="ARBA00022630"/>
    </source>
</evidence>
<dbReference type="FunFam" id="2.40.110.10:FF:000011">
    <property type="entry name" value="Acyl-CoA dehydrogenase FadE34"/>
    <property type="match status" value="1"/>
</dbReference>
<keyword evidence="3 6" id="KW-0285">Flavoprotein</keyword>
<feature type="domain" description="Acyl-CoA dehydrogenase/oxidase N-terminal" evidence="9">
    <location>
        <begin position="6"/>
        <end position="116"/>
    </location>
</feature>
<protein>
    <submittedName>
        <fullName evidence="10">Acyl-CoA dehydrogenase domain protein</fullName>
    </submittedName>
</protein>
<feature type="domain" description="Acyl-CoA oxidase/dehydrogenase middle" evidence="8">
    <location>
        <begin position="123"/>
        <end position="217"/>
    </location>
</feature>
<dbReference type="InterPro" id="IPR046373">
    <property type="entry name" value="Acyl-CoA_Oxase/DH_mid-dom_sf"/>
</dbReference>
<evidence type="ECO:0000313" key="11">
    <source>
        <dbReference type="Proteomes" id="UP000002745"/>
    </source>
</evidence>
<dbReference type="InterPro" id="IPR036250">
    <property type="entry name" value="AcylCo_DH-like_C"/>
</dbReference>
<dbReference type="OrthoDB" id="5716984at2"/>
<evidence type="ECO:0000259" key="7">
    <source>
        <dbReference type="Pfam" id="PF00441"/>
    </source>
</evidence>
<dbReference type="STRING" id="582402.Hbal_2839"/>
<dbReference type="InterPro" id="IPR009100">
    <property type="entry name" value="AcylCoA_DH/oxidase_NM_dom_sf"/>
</dbReference>
<sequence>MDLAFTKENEEFRQEIRDFLDENWPEEKRTGEVTEFGRDEYIAWHKKLAAKGWVAPSWPKEYGGPGWTPTQKYIFAEEMAKAETFNVLPFNIGMVGPVIYTFANEEQKKRFLPATLNCDIWWCQGYSEPGSGSDLASLRTKAVRDGDHYVVNGSKTWTTLAQHADWIFCLVKTDSEAKAQESISFLLIDMKTPGITVRPIITMGGDHEVNEVFLEDVRVPVENLIGEENKGWTYAKFLLMHERSGIAGTHVCKKALSRLREVASDKSLYGDAPILMDDAEFRRKVSEIEMDLMALEYTELRALAGEEAGKGPGAESSILKIRGTELQQRISHLAVEVAGYYAMPFQRGLTGNETPSGPEHTVDAAAGYFNKRKTSIYGGSNEIQRNIIAKAILGL</sequence>
<dbReference type="EMBL" id="CP001678">
    <property type="protein sequence ID" value="ACT60512.1"/>
    <property type="molecule type" value="Genomic_DNA"/>
</dbReference>
<dbReference type="GO" id="GO:0016627">
    <property type="term" value="F:oxidoreductase activity, acting on the CH-CH group of donors"/>
    <property type="evidence" value="ECO:0007669"/>
    <property type="project" value="InterPro"/>
</dbReference>
<dbReference type="Pfam" id="PF00441">
    <property type="entry name" value="Acyl-CoA_dh_1"/>
    <property type="match status" value="1"/>
</dbReference>
<dbReference type="RefSeq" id="WP_015828662.1">
    <property type="nucleotide sequence ID" value="NC_012982.1"/>
</dbReference>
<gene>
    <name evidence="10" type="ordered locus">Hbal_2839</name>
</gene>
<comment type="similarity">
    <text evidence="2 6">Belongs to the acyl-CoA dehydrogenase family.</text>
</comment>
<dbReference type="InterPro" id="IPR009075">
    <property type="entry name" value="AcylCo_DH/oxidase_C"/>
</dbReference>
<dbReference type="SUPFAM" id="SSF56645">
    <property type="entry name" value="Acyl-CoA dehydrogenase NM domain-like"/>
    <property type="match status" value="1"/>
</dbReference>
<keyword evidence="11" id="KW-1185">Reference proteome</keyword>
<dbReference type="GO" id="GO:0005886">
    <property type="term" value="C:plasma membrane"/>
    <property type="evidence" value="ECO:0007669"/>
    <property type="project" value="TreeGrafter"/>
</dbReference>
<comment type="cofactor">
    <cofactor evidence="1 6">
        <name>FAD</name>
        <dbReference type="ChEBI" id="CHEBI:57692"/>
    </cofactor>
</comment>
<name>C6XQY1_HIRBI</name>
<dbReference type="InterPro" id="IPR052161">
    <property type="entry name" value="Mycobact_Acyl-CoA_DH"/>
</dbReference>
<dbReference type="Gene3D" id="2.40.110.10">
    <property type="entry name" value="Butyryl-CoA Dehydrogenase, subunit A, domain 2"/>
    <property type="match status" value="1"/>
</dbReference>
<dbReference type="Pfam" id="PF02770">
    <property type="entry name" value="Acyl-CoA_dh_M"/>
    <property type="match status" value="1"/>
</dbReference>
<evidence type="ECO:0000256" key="2">
    <source>
        <dbReference type="ARBA" id="ARBA00009347"/>
    </source>
</evidence>
<dbReference type="PANTHER" id="PTHR43292:SF3">
    <property type="entry name" value="ACYL-COA DEHYDROGENASE FADE29"/>
    <property type="match status" value="1"/>
</dbReference>
<evidence type="ECO:0000313" key="10">
    <source>
        <dbReference type="EMBL" id="ACT60512.1"/>
    </source>
</evidence>
<evidence type="ECO:0000259" key="9">
    <source>
        <dbReference type="Pfam" id="PF02771"/>
    </source>
</evidence>
<dbReference type="KEGG" id="hba:Hbal_2839"/>
<dbReference type="Pfam" id="PF02771">
    <property type="entry name" value="Acyl-CoA_dh_N"/>
    <property type="match status" value="1"/>
</dbReference>
<evidence type="ECO:0000256" key="5">
    <source>
        <dbReference type="ARBA" id="ARBA00023002"/>
    </source>
</evidence>
<keyword evidence="4 6" id="KW-0274">FAD</keyword>
<organism evidence="10 11">
    <name type="scientific">Hirschia baltica (strain ATCC 49814 / DSM 5838 / IFAM 1418)</name>
    <dbReference type="NCBI Taxonomy" id="582402"/>
    <lineage>
        <taxon>Bacteria</taxon>
        <taxon>Pseudomonadati</taxon>
        <taxon>Pseudomonadota</taxon>
        <taxon>Alphaproteobacteria</taxon>
        <taxon>Hyphomonadales</taxon>
        <taxon>Hyphomonadaceae</taxon>
        <taxon>Hirschia</taxon>
    </lineage>
</organism>
<dbReference type="InterPro" id="IPR006091">
    <property type="entry name" value="Acyl-CoA_Oxase/DH_mid-dom"/>
</dbReference>
<dbReference type="PANTHER" id="PTHR43292">
    <property type="entry name" value="ACYL-COA DEHYDROGENASE"/>
    <property type="match status" value="1"/>
</dbReference>
<dbReference type="Proteomes" id="UP000002745">
    <property type="component" value="Chromosome"/>
</dbReference>
<dbReference type="InterPro" id="IPR013786">
    <property type="entry name" value="AcylCoA_DH/ox_N"/>
</dbReference>
<accession>C6XQY1</accession>
<dbReference type="Gene3D" id="1.20.140.10">
    <property type="entry name" value="Butyryl-CoA Dehydrogenase, subunit A, domain 3"/>
    <property type="match status" value="1"/>
</dbReference>
<reference evidence="11" key="1">
    <citation type="journal article" date="2011" name="J. Bacteriol.">
        <title>Genome sequences of eight morphologically diverse alphaproteobacteria.</title>
        <authorList>
            <consortium name="US DOE Joint Genome Institute"/>
            <person name="Brown P.J."/>
            <person name="Kysela D.T."/>
            <person name="Buechlein A."/>
            <person name="Hemmerich C."/>
            <person name="Brun Y.V."/>
        </authorList>
    </citation>
    <scope>NUCLEOTIDE SEQUENCE [LARGE SCALE GENOMIC DNA]</scope>
    <source>
        <strain evidence="11">ATCC 49814 / DSM 5838 / IFAM 1418</strain>
    </source>
</reference>
<feature type="domain" description="Acyl-CoA dehydrogenase/oxidase C-terminal" evidence="7">
    <location>
        <begin position="229"/>
        <end position="393"/>
    </location>
</feature>
<dbReference type="Gene3D" id="1.10.540.10">
    <property type="entry name" value="Acyl-CoA dehydrogenase/oxidase, N-terminal domain"/>
    <property type="match status" value="1"/>
</dbReference>
<dbReference type="SUPFAM" id="SSF47203">
    <property type="entry name" value="Acyl-CoA dehydrogenase C-terminal domain-like"/>
    <property type="match status" value="1"/>
</dbReference>
<evidence type="ECO:0000259" key="8">
    <source>
        <dbReference type="Pfam" id="PF02770"/>
    </source>
</evidence>
<dbReference type="HOGENOM" id="CLU_018204_9_0_5"/>